<gene>
    <name evidence="1" type="ORF">LX81_03903</name>
</gene>
<dbReference type="Gene3D" id="3.40.190.10">
    <property type="entry name" value="Periplasmic binding protein-like II"/>
    <property type="match status" value="1"/>
</dbReference>
<reference evidence="1 2" key="1">
    <citation type="submission" date="2018-06" db="EMBL/GenBank/DDBJ databases">
        <title>Genomic Encyclopedia of Archaeal and Bacterial Type Strains, Phase II (KMG-II): from individual species to whole genera.</title>
        <authorList>
            <person name="Goeker M."/>
        </authorList>
    </citation>
    <scope>NUCLEOTIDE SEQUENCE [LARGE SCALE GENOMIC DNA]</scope>
    <source>
        <strain evidence="1 2">DSM 22009</strain>
    </source>
</reference>
<dbReference type="OrthoDB" id="9803988at2"/>
<evidence type="ECO:0008006" key="3">
    <source>
        <dbReference type="Google" id="ProtNLM"/>
    </source>
</evidence>
<proteinExistence type="predicted"/>
<organism evidence="1 2">
    <name type="scientific">Palleronia aestuarii</name>
    <dbReference type="NCBI Taxonomy" id="568105"/>
    <lineage>
        <taxon>Bacteria</taxon>
        <taxon>Pseudomonadati</taxon>
        <taxon>Pseudomonadota</taxon>
        <taxon>Alphaproteobacteria</taxon>
        <taxon>Rhodobacterales</taxon>
        <taxon>Roseobacteraceae</taxon>
        <taxon>Palleronia</taxon>
    </lineage>
</organism>
<dbReference type="RefSeq" id="WP_111538906.1">
    <property type="nucleotide sequence ID" value="NZ_QKZL01000030.1"/>
</dbReference>
<dbReference type="EMBL" id="QKZL01000030">
    <property type="protein sequence ID" value="PZX11725.1"/>
    <property type="molecule type" value="Genomic_DNA"/>
</dbReference>
<sequence>MQIQPFDATVAWGKMATQEFDMFGMSYPYVSSGDALNLYFRSENMPTPNRMNWDDPETDRLLEAGMTATDDATRAESYGEVLQKVHEAAVWLPLYHEPMTIAQSTELETVVPHNIYGSGLYKGLGLKYAE</sequence>
<protein>
    <recommendedName>
        <fullName evidence="3">Peptide/nickel transport system substrate-binding protein</fullName>
    </recommendedName>
</protein>
<accession>A0A2W7MUC1</accession>
<dbReference type="Proteomes" id="UP000248916">
    <property type="component" value="Unassembled WGS sequence"/>
</dbReference>
<keyword evidence="2" id="KW-1185">Reference proteome</keyword>
<dbReference type="AlphaFoldDB" id="A0A2W7MUC1"/>
<evidence type="ECO:0000313" key="2">
    <source>
        <dbReference type="Proteomes" id="UP000248916"/>
    </source>
</evidence>
<dbReference type="Gene3D" id="3.10.105.10">
    <property type="entry name" value="Dipeptide-binding Protein, Domain 3"/>
    <property type="match status" value="1"/>
</dbReference>
<comment type="caution">
    <text evidence="1">The sequence shown here is derived from an EMBL/GenBank/DDBJ whole genome shotgun (WGS) entry which is preliminary data.</text>
</comment>
<dbReference type="SUPFAM" id="SSF53850">
    <property type="entry name" value="Periplasmic binding protein-like II"/>
    <property type="match status" value="1"/>
</dbReference>
<name>A0A2W7MUC1_9RHOB</name>
<evidence type="ECO:0000313" key="1">
    <source>
        <dbReference type="EMBL" id="PZX11725.1"/>
    </source>
</evidence>